<evidence type="ECO:0000256" key="4">
    <source>
        <dbReference type="ARBA" id="ARBA00022759"/>
    </source>
</evidence>
<proteinExistence type="predicted"/>
<dbReference type="Proteomes" id="UP000581447">
    <property type="component" value="Unassembled WGS sequence"/>
</dbReference>
<dbReference type="GO" id="GO:0046872">
    <property type="term" value="F:metal ion binding"/>
    <property type="evidence" value="ECO:0007669"/>
    <property type="project" value="UniProtKB-KW"/>
</dbReference>
<accession>A0A840B0W4</accession>
<dbReference type="GO" id="GO:0004540">
    <property type="term" value="F:RNA nuclease activity"/>
    <property type="evidence" value="ECO:0007669"/>
    <property type="project" value="InterPro"/>
</dbReference>
<dbReference type="AlphaFoldDB" id="A0A840B0W4"/>
<name>A0A840B0W4_9SPHN</name>
<dbReference type="GO" id="GO:0004519">
    <property type="term" value="F:endonuclease activity"/>
    <property type="evidence" value="ECO:0007669"/>
    <property type="project" value="UniProtKB-KW"/>
</dbReference>
<keyword evidence="7" id="KW-0694">RNA-binding</keyword>
<evidence type="ECO:0000256" key="2">
    <source>
        <dbReference type="ARBA" id="ARBA00022722"/>
    </source>
</evidence>
<evidence type="ECO:0000256" key="5">
    <source>
        <dbReference type="ARBA" id="ARBA00022801"/>
    </source>
</evidence>
<dbReference type="InterPro" id="IPR004659">
    <property type="entry name" value="RNase_E/G"/>
</dbReference>
<dbReference type="PANTHER" id="PTHR30001:SF1">
    <property type="entry name" value="RIBONUCLEASE E_G-LIKE PROTEIN, CHLOROPLASTIC"/>
    <property type="match status" value="1"/>
</dbReference>
<dbReference type="InterPro" id="IPR019307">
    <property type="entry name" value="RNA-bd_AU-1/RNase_E/G"/>
</dbReference>
<keyword evidence="10" id="KW-1185">Reference proteome</keyword>
<comment type="caution">
    <text evidence="9">The sequence shown here is derived from an EMBL/GenBank/DDBJ whole genome shotgun (WGS) entry which is preliminary data.</text>
</comment>
<dbReference type="GO" id="GO:0006364">
    <property type="term" value="P:rRNA processing"/>
    <property type="evidence" value="ECO:0007669"/>
    <property type="project" value="TreeGrafter"/>
</dbReference>
<protein>
    <recommendedName>
        <fullName evidence="8">RNA-binding protein AU-1/Ribonuclease E/G domain-containing protein</fullName>
    </recommendedName>
</protein>
<organism evidence="9 10">
    <name type="scientific">Sphingorhabdus rigui</name>
    <dbReference type="NCBI Taxonomy" id="1282858"/>
    <lineage>
        <taxon>Bacteria</taxon>
        <taxon>Pseudomonadati</taxon>
        <taxon>Pseudomonadota</taxon>
        <taxon>Alphaproteobacteria</taxon>
        <taxon>Sphingomonadales</taxon>
        <taxon>Sphingomonadaceae</taxon>
        <taxon>Sphingorhabdus</taxon>
    </lineage>
</organism>
<keyword evidence="3" id="KW-0479">Metal-binding</keyword>
<gene>
    <name evidence="9" type="ORF">GGR91_000772</name>
</gene>
<dbReference type="Pfam" id="PF10150">
    <property type="entry name" value="RNase_E_G"/>
    <property type="match status" value="1"/>
</dbReference>
<reference evidence="9 10" key="1">
    <citation type="submission" date="2020-08" db="EMBL/GenBank/DDBJ databases">
        <title>Genomic Encyclopedia of Type Strains, Phase IV (KMG-IV): sequencing the most valuable type-strain genomes for metagenomic binning, comparative biology and taxonomic classification.</title>
        <authorList>
            <person name="Goeker M."/>
        </authorList>
    </citation>
    <scope>NUCLEOTIDE SEQUENCE [LARGE SCALE GENOMIC DNA]</scope>
    <source>
        <strain evidence="9 10">DSM 29050</strain>
    </source>
</reference>
<evidence type="ECO:0000256" key="7">
    <source>
        <dbReference type="ARBA" id="ARBA00022884"/>
    </source>
</evidence>
<dbReference type="GO" id="GO:0003723">
    <property type="term" value="F:RNA binding"/>
    <property type="evidence" value="ECO:0007669"/>
    <property type="project" value="UniProtKB-KW"/>
</dbReference>
<dbReference type="GO" id="GO:0005737">
    <property type="term" value="C:cytoplasm"/>
    <property type="evidence" value="ECO:0007669"/>
    <property type="project" value="TreeGrafter"/>
</dbReference>
<dbReference type="PANTHER" id="PTHR30001">
    <property type="entry name" value="RIBONUCLEASE"/>
    <property type="match status" value="1"/>
</dbReference>
<keyword evidence="6" id="KW-0460">Magnesium</keyword>
<keyword evidence="5" id="KW-0378">Hydrolase</keyword>
<comment type="cofactor">
    <cofactor evidence="1">
        <name>Mg(2+)</name>
        <dbReference type="ChEBI" id="CHEBI:18420"/>
    </cofactor>
</comment>
<dbReference type="EMBL" id="JACIEA010000001">
    <property type="protein sequence ID" value="MBB3942550.1"/>
    <property type="molecule type" value="Genomic_DNA"/>
</dbReference>
<evidence type="ECO:0000256" key="1">
    <source>
        <dbReference type="ARBA" id="ARBA00001946"/>
    </source>
</evidence>
<keyword evidence="2" id="KW-0540">Nuclease</keyword>
<evidence type="ECO:0000259" key="8">
    <source>
        <dbReference type="Pfam" id="PF10150"/>
    </source>
</evidence>
<feature type="domain" description="RNA-binding protein AU-1/Ribonuclease E/G" evidence="8">
    <location>
        <begin position="167"/>
        <end position="239"/>
    </location>
</feature>
<evidence type="ECO:0000256" key="6">
    <source>
        <dbReference type="ARBA" id="ARBA00022842"/>
    </source>
</evidence>
<dbReference type="GO" id="GO:0016787">
    <property type="term" value="F:hydrolase activity"/>
    <property type="evidence" value="ECO:0007669"/>
    <property type="project" value="UniProtKB-KW"/>
</dbReference>
<sequence>MPELWRDDAPGERRAAYVEDGQIVEIHIQRDAHWVLGECGMGRVDRRTPAGAYIITEDGSEVLLRSKMGAAEGTHVAFEVTREAIAEPGRIKPPEVILRDGLPEDALSKDGLWEQRLAALGSSTAKQALDDVFDTAIAGYSQVGDVIISFQRTKAGLVFDVDGIGDAFAINRVAAGEIARLLRLYQVGAMVMIDFVSMEAKSQRAEIANIFDAASANDSRPFERTAINGYGLMQVVRARPRPSVLDHLFGTRIAALSDETQAYWLLRSAARSSGFGVRTITARPAVAHVLSSERWQALRTECARLAGAGIAVVADENATGYGHVHVAQS</sequence>
<keyword evidence="4" id="KW-0255">Endonuclease</keyword>
<evidence type="ECO:0000313" key="9">
    <source>
        <dbReference type="EMBL" id="MBB3942550.1"/>
    </source>
</evidence>
<dbReference type="RefSeq" id="WP_183940232.1">
    <property type="nucleotide sequence ID" value="NZ_BAABBG010000001.1"/>
</dbReference>
<evidence type="ECO:0000256" key="3">
    <source>
        <dbReference type="ARBA" id="ARBA00022723"/>
    </source>
</evidence>
<evidence type="ECO:0000313" key="10">
    <source>
        <dbReference type="Proteomes" id="UP000581447"/>
    </source>
</evidence>